<proteinExistence type="predicted"/>
<dbReference type="AlphaFoldDB" id="A0A0R3PGS9"/>
<gene>
    <name evidence="1" type="ORF">ACOC_LOCUS3523</name>
</gene>
<name>A0A0R3PGS9_ANGCS</name>
<evidence type="ECO:0000313" key="3">
    <source>
        <dbReference type="WBParaSite" id="ACOC_0000352201-mRNA-1"/>
    </source>
</evidence>
<keyword evidence="2" id="KW-1185">Reference proteome</keyword>
<evidence type="ECO:0000313" key="2">
    <source>
        <dbReference type="Proteomes" id="UP000267027"/>
    </source>
</evidence>
<evidence type="ECO:0000313" key="1">
    <source>
        <dbReference type="EMBL" id="VDM55108.1"/>
    </source>
</evidence>
<dbReference type="OrthoDB" id="5977230at2759"/>
<reference evidence="3" key="1">
    <citation type="submission" date="2017-02" db="UniProtKB">
        <authorList>
            <consortium name="WormBaseParasite"/>
        </authorList>
    </citation>
    <scope>IDENTIFICATION</scope>
</reference>
<dbReference type="Proteomes" id="UP000267027">
    <property type="component" value="Unassembled WGS sequence"/>
</dbReference>
<accession>A0A0R3PGS9</accession>
<protein>
    <submittedName>
        <fullName evidence="1 3">Uncharacterized protein</fullName>
    </submittedName>
</protein>
<dbReference type="EMBL" id="UYYA01001104">
    <property type="protein sequence ID" value="VDM55108.1"/>
    <property type="molecule type" value="Genomic_DNA"/>
</dbReference>
<dbReference type="WBParaSite" id="ACOC_0000352201-mRNA-1">
    <property type="protein sequence ID" value="ACOC_0000352201-mRNA-1"/>
    <property type="gene ID" value="ACOC_0000352201"/>
</dbReference>
<reference evidence="1 2" key="2">
    <citation type="submission" date="2018-11" db="EMBL/GenBank/DDBJ databases">
        <authorList>
            <consortium name="Pathogen Informatics"/>
        </authorList>
    </citation>
    <scope>NUCLEOTIDE SEQUENCE [LARGE SCALE GENOMIC DNA]</scope>
    <source>
        <strain evidence="1 2">Costa Rica</strain>
    </source>
</reference>
<sequence length="75" mass="8522">MDEIGGDHVEQFDKQSEQKEFDRFFANQLRRDALLPPRRQRSTSAELTARNSGLARDIVGTTIALECRNDDLQSG</sequence>
<organism evidence="3">
    <name type="scientific">Angiostrongylus costaricensis</name>
    <name type="common">Nematode worm</name>
    <dbReference type="NCBI Taxonomy" id="334426"/>
    <lineage>
        <taxon>Eukaryota</taxon>
        <taxon>Metazoa</taxon>
        <taxon>Ecdysozoa</taxon>
        <taxon>Nematoda</taxon>
        <taxon>Chromadorea</taxon>
        <taxon>Rhabditida</taxon>
        <taxon>Rhabditina</taxon>
        <taxon>Rhabditomorpha</taxon>
        <taxon>Strongyloidea</taxon>
        <taxon>Metastrongylidae</taxon>
        <taxon>Angiostrongylus</taxon>
    </lineage>
</organism>